<keyword evidence="3" id="KW-1185">Reference proteome</keyword>
<evidence type="ECO:0000313" key="3">
    <source>
        <dbReference type="Proteomes" id="UP000319143"/>
    </source>
</evidence>
<comment type="caution">
    <text evidence="2">The sequence shown here is derived from an EMBL/GenBank/DDBJ whole genome shotgun (WGS) entry which is preliminary data.</text>
</comment>
<evidence type="ECO:0000313" key="2">
    <source>
        <dbReference type="EMBL" id="TWU34305.1"/>
    </source>
</evidence>
<evidence type="ECO:0008006" key="4">
    <source>
        <dbReference type="Google" id="ProtNLM"/>
    </source>
</evidence>
<name>A0A5C6DDP5_9BACT</name>
<proteinExistence type="predicted"/>
<keyword evidence="1" id="KW-0732">Signal</keyword>
<gene>
    <name evidence="2" type="ORF">Poly41_44520</name>
</gene>
<reference evidence="2 3" key="1">
    <citation type="submission" date="2019-02" db="EMBL/GenBank/DDBJ databases">
        <title>Deep-cultivation of Planctomycetes and their phenomic and genomic characterization uncovers novel biology.</title>
        <authorList>
            <person name="Wiegand S."/>
            <person name="Jogler M."/>
            <person name="Boedeker C."/>
            <person name="Pinto D."/>
            <person name="Vollmers J."/>
            <person name="Rivas-Marin E."/>
            <person name="Kohn T."/>
            <person name="Peeters S.H."/>
            <person name="Heuer A."/>
            <person name="Rast P."/>
            <person name="Oberbeckmann S."/>
            <person name="Bunk B."/>
            <person name="Jeske O."/>
            <person name="Meyerdierks A."/>
            <person name="Storesund J.E."/>
            <person name="Kallscheuer N."/>
            <person name="Luecker S."/>
            <person name="Lage O.M."/>
            <person name="Pohl T."/>
            <person name="Merkel B.J."/>
            <person name="Hornburger P."/>
            <person name="Mueller R.-W."/>
            <person name="Bruemmer F."/>
            <person name="Labrenz M."/>
            <person name="Spormann A.M."/>
            <person name="Op Den Camp H."/>
            <person name="Overmann J."/>
            <person name="Amann R."/>
            <person name="Jetten M.S.M."/>
            <person name="Mascher T."/>
            <person name="Medema M.H."/>
            <person name="Devos D.P."/>
            <person name="Kaster A.-K."/>
            <person name="Ovreas L."/>
            <person name="Rohde M."/>
            <person name="Galperin M.Y."/>
            <person name="Jogler C."/>
        </authorList>
    </citation>
    <scope>NUCLEOTIDE SEQUENCE [LARGE SCALE GENOMIC DNA]</scope>
    <source>
        <strain evidence="2 3">Poly41</strain>
    </source>
</reference>
<dbReference type="InterPro" id="IPR011465">
    <property type="entry name" value="DUF1571"/>
</dbReference>
<dbReference type="EMBL" id="SJPV01000008">
    <property type="protein sequence ID" value="TWU34305.1"/>
    <property type="molecule type" value="Genomic_DNA"/>
</dbReference>
<dbReference type="OrthoDB" id="5456309at2"/>
<dbReference type="AlphaFoldDB" id="A0A5C6DDP5"/>
<dbReference type="Proteomes" id="UP000319143">
    <property type="component" value="Unassembled WGS sequence"/>
</dbReference>
<feature type="signal peptide" evidence="1">
    <location>
        <begin position="1"/>
        <end position="27"/>
    </location>
</feature>
<organism evidence="2 3">
    <name type="scientific">Novipirellula artificiosorum</name>
    <dbReference type="NCBI Taxonomy" id="2528016"/>
    <lineage>
        <taxon>Bacteria</taxon>
        <taxon>Pseudomonadati</taxon>
        <taxon>Planctomycetota</taxon>
        <taxon>Planctomycetia</taxon>
        <taxon>Pirellulales</taxon>
        <taxon>Pirellulaceae</taxon>
        <taxon>Novipirellula</taxon>
    </lineage>
</organism>
<sequence length="291" mass="33080" precursor="true">MTLCWFRISCVFAPTLMALALSLSAMAVEPETTSDPDTSAHPLASTIRFAKSHSQYIREAVQDYSCSIAKRERIDGELQPYHYIRAKVRCGQRQQDRLVEPMAVFLQYRAPKHLKDRRVLYIEGKNDGMMLVRKGGNVMKYLQLTVDPDSRSARRDSNYPITDFGLDRVIDRLVGQAEKDIENDPTASNTQVSYFRNAKVKDRVCTHIRVTHPASGDGFGFHTANLYIDDELHVPIRLVVHGWPTRADEPPPLNEEYNYMNLRLNVGLTDADFSESHLETLPSQPSEWAAP</sequence>
<accession>A0A5C6DDP5</accession>
<dbReference type="Pfam" id="PF07608">
    <property type="entry name" value="DUF1571"/>
    <property type="match status" value="1"/>
</dbReference>
<protein>
    <recommendedName>
        <fullName evidence="4">Outer membrane lipoprotein-sorting protein</fullName>
    </recommendedName>
</protein>
<feature type="chain" id="PRO_5022847736" description="Outer membrane lipoprotein-sorting protein" evidence="1">
    <location>
        <begin position="28"/>
        <end position="291"/>
    </location>
</feature>
<dbReference type="RefSeq" id="WP_146528707.1">
    <property type="nucleotide sequence ID" value="NZ_SJPV01000008.1"/>
</dbReference>
<evidence type="ECO:0000256" key="1">
    <source>
        <dbReference type="SAM" id="SignalP"/>
    </source>
</evidence>